<reference evidence="1" key="1">
    <citation type="submission" date="2024-01" db="EMBL/GenBank/DDBJ databases">
        <authorList>
            <person name="Webb A."/>
        </authorList>
    </citation>
    <scope>NUCLEOTIDE SEQUENCE</scope>
    <source>
        <strain evidence="1">Pm1</strain>
    </source>
</reference>
<name>A0AAV1TI10_9STRA</name>
<dbReference type="EMBL" id="CAKLBY020000058">
    <property type="protein sequence ID" value="CAK7921566.1"/>
    <property type="molecule type" value="Genomic_DNA"/>
</dbReference>
<gene>
    <name evidence="1" type="ORF">PM001_LOCUS7206</name>
</gene>
<accession>A0AAV1TI10</accession>
<evidence type="ECO:0000313" key="1">
    <source>
        <dbReference type="EMBL" id="CAK7921566.1"/>
    </source>
</evidence>
<evidence type="ECO:0008006" key="3">
    <source>
        <dbReference type="Google" id="ProtNLM"/>
    </source>
</evidence>
<comment type="caution">
    <text evidence="1">The sequence shown here is derived from an EMBL/GenBank/DDBJ whole genome shotgun (WGS) entry which is preliminary data.</text>
</comment>
<evidence type="ECO:0000313" key="2">
    <source>
        <dbReference type="Proteomes" id="UP001162060"/>
    </source>
</evidence>
<organism evidence="1 2">
    <name type="scientific">Peronospora matthiolae</name>
    <dbReference type="NCBI Taxonomy" id="2874970"/>
    <lineage>
        <taxon>Eukaryota</taxon>
        <taxon>Sar</taxon>
        <taxon>Stramenopiles</taxon>
        <taxon>Oomycota</taxon>
        <taxon>Peronosporomycetes</taxon>
        <taxon>Peronosporales</taxon>
        <taxon>Peronosporaceae</taxon>
        <taxon>Peronospora</taxon>
    </lineage>
</organism>
<dbReference type="Proteomes" id="UP001162060">
    <property type="component" value="Unassembled WGS sequence"/>
</dbReference>
<sequence>MREEVRALQDNGVWRAAKRSEIINPLHSKLVEKTKTGADDEMEQRKYRLVACVKEQVLEVAYNITFVAAMNMTAVKVVLALAETWGVPVKYGNITNAYVMVDKEVHLDICLPVLRWDGRVRQHTARSRRR</sequence>
<proteinExistence type="predicted"/>
<protein>
    <recommendedName>
        <fullName evidence="3">Reverse transcriptase Ty1/copia-type domain-containing protein</fullName>
    </recommendedName>
</protein>
<dbReference type="AlphaFoldDB" id="A0AAV1TI10"/>